<dbReference type="EMBL" id="KZ451919">
    <property type="protein sequence ID" value="PKA62169.1"/>
    <property type="molecule type" value="Genomic_DNA"/>
</dbReference>
<evidence type="ECO:0000313" key="1">
    <source>
        <dbReference type="EMBL" id="PKA62169.1"/>
    </source>
</evidence>
<accession>A0A2I0B306</accession>
<gene>
    <name evidence="1" type="ORF">AXF42_Ash015053</name>
</gene>
<evidence type="ECO:0000313" key="2">
    <source>
        <dbReference type="Proteomes" id="UP000236161"/>
    </source>
</evidence>
<dbReference type="PANTHER" id="PTHR33240:SF15">
    <property type="entry name" value="GAG-PRO-LIKE PROTEIN"/>
    <property type="match status" value="1"/>
</dbReference>
<dbReference type="AlphaFoldDB" id="A0A2I0B306"/>
<dbReference type="PANTHER" id="PTHR33240">
    <property type="entry name" value="OS08G0508500 PROTEIN"/>
    <property type="match status" value="1"/>
</dbReference>
<dbReference type="OrthoDB" id="1937476at2759"/>
<sequence length="178" mass="19614">MRLKEVNHLRAGTTLLGFSRERVQLLGFISLSVSFCDDNGYFMDMVNFIVIRAKSGYNAILGRTTLNSFRMMISTLHLCAKFPTSSGVVTIRGDVRQAIRCFQIVAQLVVDQLDPRESQPIVPQEGVINVTLGGKDSSEIVNISYSMNDKQQAKITALLSAYIDVFAWSPTGLSASTT</sequence>
<dbReference type="Proteomes" id="UP000236161">
    <property type="component" value="Unassembled WGS sequence"/>
</dbReference>
<keyword evidence="2" id="KW-1185">Reference proteome</keyword>
<organism evidence="1 2">
    <name type="scientific">Apostasia shenzhenica</name>
    <dbReference type="NCBI Taxonomy" id="1088818"/>
    <lineage>
        <taxon>Eukaryota</taxon>
        <taxon>Viridiplantae</taxon>
        <taxon>Streptophyta</taxon>
        <taxon>Embryophyta</taxon>
        <taxon>Tracheophyta</taxon>
        <taxon>Spermatophyta</taxon>
        <taxon>Magnoliopsida</taxon>
        <taxon>Liliopsida</taxon>
        <taxon>Asparagales</taxon>
        <taxon>Orchidaceae</taxon>
        <taxon>Apostasioideae</taxon>
        <taxon>Apostasia</taxon>
    </lineage>
</organism>
<name>A0A2I0B306_9ASPA</name>
<reference evidence="1 2" key="1">
    <citation type="journal article" date="2017" name="Nature">
        <title>The Apostasia genome and the evolution of orchids.</title>
        <authorList>
            <person name="Zhang G.Q."/>
            <person name="Liu K.W."/>
            <person name="Li Z."/>
            <person name="Lohaus R."/>
            <person name="Hsiao Y.Y."/>
            <person name="Niu S.C."/>
            <person name="Wang J.Y."/>
            <person name="Lin Y.C."/>
            <person name="Xu Q."/>
            <person name="Chen L.J."/>
            <person name="Yoshida K."/>
            <person name="Fujiwara S."/>
            <person name="Wang Z.W."/>
            <person name="Zhang Y.Q."/>
            <person name="Mitsuda N."/>
            <person name="Wang M."/>
            <person name="Liu G.H."/>
            <person name="Pecoraro L."/>
            <person name="Huang H.X."/>
            <person name="Xiao X.J."/>
            <person name="Lin M."/>
            <person name="Wu X.Y."/>
            <person name="Wu W.L."/>
            <person name="Chen Y.Y."/>
            <person name="Chang S.B."/>
            <person name="Sakamoto S."/>
            <person name="Ohme-Takagi M."/>
            <person name="Yagi M."/>
            <person name="Zeng S.J."/>
            <person name="Shen C.Y."/>
            <person name="Yeh C.M."/>
            <person name="Luo Y.B."/>
            <person name="Tsai W.C."/>
            <person name="Van de Peer Y."/>
            <person name="Liu Z.J."/>
        </authorList>
    </citation>
    <scope>NUCLEOTIDE SEQUENCE [LARGE SCALE GENOMIC DNA]</scope>
    <source>
        <strain evidence="2">cv. Shenzhen</strain>
        <tissue evidence="1">Stem</tissue>
    </source>
</reference>
<proteinExistence type="predicted"/>
<protein>
    <submittedName>
        <fullName evidence="1">Uncharacterized protein</fullName>
    </submittedName>
</protein>